<comment type="caution">
    <text evidence="9">The sequence shown here is derived from an EMBL/GenBank/DDBJ whole genome shotgun (WGS) entry which is preliminary data.</text>
</comment>
<evidence type="ECO:0000313" key="9">
    <source>
        <dbReference type="EMBL" id="EDM87504.1"/>
    </source>
</evidence>
<dbReference type="InterPro" id="IPR036890">
    <property type="entry name" value="HATPase_C_sf"/>
</dbReference>
<dbReference type="SMART" id="SM00387">
    <property type="entry name" value="HATPase_c"/>
    <property type="match status" value="1"/>
</dbReference>
<dbReference type="InterPro" id="IPR003594">
    <property type="entry name" value="HATPase_dom"/>
</dbReference>
<reference evidence="9 10" key="2">
    <citation type="submission" date="2007-04" db="EMBL/GenBank/DDBJ databases">
        <title>Draft genome sequence of Ruminococcus obeum (ATCC 29174).</title>
        <authorList>
            <person name="Sudarsanam P."/>
            <person name="Ley R."/>
            <person name="Guruge J."/>
            <person name="Turnbaugh P.J."/>
            <person name="Mahowald M."/>
            <person name="Liep D."/>
            <person name="Gordon J."/>
        </authorList>
    </citation>
    <scope>NUCLEOTIDE SEQUENCE [LARGE SCALE GENOMIC DNA]</scope>
    <source>
        <strain evidence="9 10">ATCC 29174</strain>
    </source>
</reference>
<dbReference type="AlphaFoldDB" id="A5ZSU2"/>
<dbReference type="Proteomes" id="UP000006002">
    <property type="component" value="Unassembled WGS sequence"/>
</dbReference>
<protein>
    <recommendedName>
        <fullName evidence="3">histidine kinase</fullName>
        <ecNumber evidence="3">2.7.13.3</ecNumber>
    </recommendedName>
</protein>
<dbReference type="Pfam" id="PF02518">
    <property type="entry name" value="HATPase_c"/>
    <property type="match status" value="1"/>
</dbReference>
<dbReference type="CDD" id="cd00075">
    <property type="entry name" value="HATPase"/>
    <property type="match status" value="1"/>
</dbReference>
<keyword evidence="5" id="KW-0808">Transferase</keyword>
<dbReference type="InterPro" id="IPR005467">
    <property type="entry name" value="His_kinase_dom"/>
</dbReference>
<evidence type="ECO:0000256" key="7">
    <source>
        <dbReference type="ARBA" id="ARBA00023012"/>
    </source>
</evidence>
<dbReference type="InterPro" id="IPR052023">
    <property type="entry name" value="Histidine_kinase_KdpD"/>
</dbReference>
<dbReference type="EC" id="2.7.13.3" evidence="3"/>
<dbReference type="PROSITE" id="PS50109">
    <property type="entry name" value="HIS_KIN"/>
    <property type="match status" value="1"/>
</dbReference>
<dbReference type="GO" id="GO:0000155">
    <property type="term" value="F:phosphorelay sensor kinase activity"/>
    <property type="evidence" value="ECO:0007669"/>
    <property type="project" value="TreeGrafter"/>
</dbReference>
<evidence type="ECO:0000256" key="1">
    <source>
        <dbReference type="ARBA" id="ARBA00000085"/>
    </source>
</evidence>
<dbReference type="HOGENOM" id="CLU_000445_89_3_9"/>
<keyword evidence="6 9" id="KW-0418">Kinase</keyword>
<evidence type="ECO:0000256" key="3">
    <source>
        <dbReference type="ARBA" id="ARBA00012438"/>
    </source>
</evidence>
<reference evidence="9 10" key="1">
    <citation type="submission" date="2007-03" db="EMBL/GenBank/DDBJ databases">
        <authorList>
            <person name="Fulton L."/>
            <person name="Clifton S."/>
            <person name="Fulton B."/>
            <person name="Xu J."/>
            <person name="Minx P."/>
            <person name="Pepin K.H."/>
            <person name="Johnson M."/>
            <person name="Thiruvilangam P."/>
            <person name="Bhonagiri V."/>
            <person name="Nash W.E."/>
            <person name="Mardis E.R."/>
            <person name="Wilson R.K."/>
        </authorList>
    </citation>
    <scope>NUCLEOTIDE SEQUENCE [LARGE SCALE GENOMIC DNA]</scope>
    <source>
        <strain evidence="9 10">ATCC 29174</strain>
    </source>
</reference>
<evidence type="ECO:0000256" key="4">
    <source>
        <dbReference type="ARBA" id="ARBA00022553"/>
    </source>
</evidence>
<evidence type="ECO:0000259" key="8">
    <source>
        <dbReference type="PROSITE" id="PS50109"/>
    </source>
</evidence>
<dbReference type="eggNOG" id="COG2205">
    <property type="taxonomic scope" value="Bacteria"/>
</dbReference>
<evidence type="ECO:0000256" key="2">
    <source>
        <dbReference type="ARBA" id="ARBA00004370"/>
    </source>
</evidence>
<gene>
    <name evidence="9" type="ORF">RUMOBE_02070</name>
</gene>
<comment type="subcellular location">
    <subcellularLocation>
        <location evidence="2">Membrane</location>
    </subcellularLocation>
</comment>
<organism evidence="9 10">
    <name type="scientific">Blautia obeum ATCC 29174</name>
    <dbReference type="NCBI Taxonomy" id="411459"/>
    <lineage>
        <taxon>Bacteria</taxon>
        <taxon>Bacillati</taxon>
        <taxon>Bacillota</taxon>
        <taxon>Clostridia</taxon>
        <taxon>Lachnospirales</taxon>
        <taxon>Lachnospiraceae</taxon>
        <taxon>Blautia</taxon>
    </lineage>
</organism>
<accession>A5ZSU2</accession>
<feature type="domain" description="Histidine kinase" evidence="8">
    <location>
        <begin position="1"/>
        <end position="199"/>
    </location>
</feature>
<evidence type="ECO:0000256" key="5">
    <source>
        <dbReference type="ARBA" id="ARBA00022679"/>
    </source>
</evidence>
<keyword evidence="4" id="KW-0597">Phosphoprotein</keyword>
<dbReference type="Gene3D" id="3.30.565.10">
    <property type="entry name" value="Histidine kinase-like ATPase, C-terminal domain"/>
    <property type="match status" value="1"/>
</dbReference>
<evidence type="ECO:0000313" key="10">
    <source>
        <dbReference type="Proteomes" id="UP000006002"/>
    </source>
</evidence>
<proteinExistence type="predicted"/>
<dbReference type="InterPro" id="IPR004358">
    <property type="entry name" value="Sig_transdc_His_kin-like_C"/>
</dbReference>
<sequence>MLLNNERRLDDITKQQIYTDIYDDAEWLIGVVENLLSITRLNDGRLKIKFTDQLLDEVIAESLRHISRKHDAYKIQVECEELILAHMDVRLIIQVLVNLIDNAIKYTPQGSTICIRGLRTDGRAQISVEDNGPGIADEMKSHIFEMFYTGKTTIADSHRSLGLGLALCHSIIEAHEGELTLKDNYPHGCIFVFTLPLSEVTLNE</sequence>
<dbReference type="PANTHER" id="PTHR45569:SF1">
    <property type="entry name" value="SENSOR PROTEIN KDPD"/>
    <property type="match status" value="1"/>
</dbReference>
<dbReference type="GO" id="GO:0005886">
    <property type="term" value="C:plasma membrane"/>
    <property type="evidence" value="ECO:0007669"/>
    <property type="project" value="TreeGrafter"/>
</dbReference>
<dbReference type="FunFam" id="3.30.565.10:FF:000006">
    <property type="entry name" value="Sensor histidine kinase WalK"/>
    <property type="match status" value="1"/>
</dbReference>
<dbReference type="EMBL" id="AAVO02000007">
    <property type="protein sequence ID" value="EDM87504.1"/>
    <property type="molecule type" value="Genomic_DNA"/>
</dbReference>
<dbReference type="PANTHER" id="PTHR45569">
    <property type="entry name" value="SENSOR PROTEIN KDPD"/>
    <property type="match status" value="1"/>
</dbReference>
<keyword evidence="7" id="KW-0902">Two-component regulatory system</keyword>
<name>A5ZSU2_9FIRM</name>
<dbReference type="SUPFAM" id="SSF55874">
    <property type="entry name" value="ATPase domain of HSP90 chaperone/DNA topoisomerase II/histidine kinase"/>
    <property type="match status" value="1"/>
</dbReference>
<comment type="catalytic activity">
    <reaction evidence="1">
        <text>ATP + protein L-histidine = ADP + protein N-phospho-L-histidine.</text>
        <dbReference type="EC" id="2.7.13.3"/>
    </reaction>
</comment>
<dbReference type="PRINTS" id="PR00344">
    <property type="entry name" value="BCTRLSENSOR"/>
</dbReference>
<evidence type="ECO:0000256" key="6">
    <source>
        <dbReference type="ARBA" id="ARBA00022777"/>
    </source>
</evidence>